<dbReference type="RefSeq" id="WP_107753611.1">
    <property type="nucleotide sequence ID" value="NZ_QBKF01000010.1"/>
</dbReference>
<protein>
    <recommendedName>
        <fullName evidence="2">Tetratricopeptide repeat protein 38</fullName>
    </recommendedName>
</protein>
<comment type="similarity">
    <text evidence="1">Belongs to the TTC38 family.</text>
</comment>
<accession>A0A2T7URX7</accession>
<dbReference type="PANTHER" id="PTHR16263:SF4">
    <property type="entry name" value="TETRATRICOPEPTIDE REPEAT PROTEIN 38"/>
    <property type="match status" value="1"/>
</dbReference>
<proteinExistence type="inferred from homology"/>
<keyword evidence="4" id="KW-0802">TPR repeat</keyword>
<dbReference type="InterPro" id="IPR011990">
    <property type="entry name" value="TPR-like_helical_dom_sf"/>
</dbReference>
<dbReference type="CDD" id="cd05804">
    <property type="entry name" value="StaR_like"/>
    <property type="match status" value="1"/>
</dbReference>
<dbReference type="SUPFAM" id="SSF48452">
    <property type="entry name" value="TPR-like"/>
    <property type="match status" value="1"/>
</dbReference>
<evidence type="ECO:0000313" key="5">
    <source>
        <dbReference type="EMBL" id="PVE47338.1"/>
    </source>
</evidence>
<evidence type="ECO:0000256" key="3">
    <source>
        <dbReference type="ARBA" id="ARBA00022737"/>
    </source>
</evidence>
<keyword evidence="3" id="KW-0677">Repeat</keyword>
<dbReference type="AlphaFoldDB" id="A0A2T7URX7"/>
<dbReference type="PANTHER" id="PTHR16263">
    <property type="entry name" value="TETRATRICOPEPTIDE REPEAT PROTEIN 38"/>
    <property type="match status" value="1"/>
</dbReference>
<evidence type="ECO:0000256" key="1">
    <source>
        <dbReference type="ARBA" id="ARBA00005857"/>
    </source>
</evidence>
<evidence type="ECO:0000313" key="6">
    <source>
        <dbReference type="Proteomes" id="UP000244810"/>
    </source>
</evidence>
<sequence>MTKDHLGNPITDTDPALIAAIDAFIQGFLAYQPQAVTILGLIEQHPGSCLGNAYAGMLYMFLESTMAPDLARPYAERALQAAGNPREKANAQVLAAWVAGDIPQVVRLAEESARQWPGDLALIKLGQYHLFNLGDAAGMLRIALHALTHAEDTPYLHGMIAFGYEQCHLMPEAEAAALRALEIEPTDPWAHHALAHVMLTQGRVDEGIAFLESVSGDWADLNSFMHTHNWWHLALFYLSRDRQDDALAVYDSHVWGREKDYSQDQIGAASLLARMEFAGIDVGERWQDVADHVARRGADTTSPFLALQYLFALERARRPEAATLLGAIEARAATPAHDRLAWEEVALPAARGIAAHARGEAALAARHLGRALPRLQEIGGSHAQRDFFEQIHLDALIRAGALSPAQQVLELRRGYDPTGIPLNRQLAQVYEGLGLPGEAARARARLPGRAP</sequence>
<dbReference type="InterPro" id="IPR033891">
    <property type="entry name" value="TTC38"/>
</dbReference>
<organism evidence="5 6">
    <name type="scientific">Pararhodobacter aggregans</name>
    <dbReference type="NCBI Taxonomy" id="404875"/>
    <lineage>
        <taxon>Bacteria</taxon>
        <taxon>Pseudomonadati</taxon>
        <taxon>Pseudomonadota</taxon>
        <taxon>Alphaproteobacteria</taxon>
        <taxon>Rhodobacterales</taxon>
        <taxon>Paracoccaceae</taxon>
        <taxon>Pararhodobacter</taxon>
    </lineage>
</organism>
<evidence type="ECO:0000256" key="4">
    <source>
        <dbReference type="ARBA" id="ARBA00022803"/>
    </source>
</evidence>
<dbReference type="Pfam" id="PF13431">
    <property type="entry name" value="TPR_17"/>
    <property type="match status" value="1"/>
</dbReference>
<reference evidence="5 6" key="1">
    <citation type="journal article" date="2011" name="Syst. Appl. Microbiol.">
        <title>Defluviimonas denitrificans gen. nov., sp. nov., and Pararhodobacter aggregans gen. nov., sp. nov., non-phototrophic Rhodobacteraceae from the biofilter of a marine aquaculture.</title>
        <authorList>
            <person name="Foesel B.U."/>
            <person name="Drake H.L."/>
            <person name="Schramm A."/>
        </authorList>
    </citation>
    <scope>NUCLEOTIDE SEQUENCE [LARGE SCALE GENOMIC DNA]</scope>
    <source>
        <strain evidence="5 6">D1-19</strain>
    </source>
</reference>
<gene>
    <name evidence="5" type="ORF">DDE23_10820</name>
</gene>
<comment type="caution">
    <text evidence="5">The sequence shown here is derived from an EMBL/GenBank/DDBJ whole genome shotgun (WGS) entry which is preliminary data.</text>
</comment>
<dbReference type="Proteomes" id="UP000244810">
    <property type="component" value="Unassembled WGS sequence"/>
</dbReference>
<dbReference type="Gene3D" id="1.25.40.10">
    <property type="entry name" value="Tetratricopeptide repeat domain"/>
    <property type="match status" value="1"/>
</dbReference>
<keyword evidence="6" id="KW-1185">Reference proteome</keyword>
<dbReference type="EMBL" id="QDDR01000005">
    <property type="protein sequence ID" value="PVE47338.1"/>
    <property type="molecule type" value="Genomic_DNA"/>
</dbReference>
<name>A0A2T7URX7_9RHOB</name>
<evidence type="ECO:0000256" key="2">
    <source>
        <dbReference type="ARBA" id="ARBA00019992"/>
    </source>
</evidence>
<dbReference type="OrthoDB" id="9815900at2"/>